<dbReference type="InterPro" id="IPR022702">
    <property type="entry name" value="Cytosine_MeTrfase1_RFD"/>
</dbReference>
<name>A0ABR3F748_9AGAR</name>
<comment type="similarity">
    <text evidence="9">Belongs to the class I-like SAM-binding methyltransferase superfamily. C5-methyltransferase family.</text>
</comment>
<evidence type="ECO:0000256" key="5">
    <source>
        <dbReference type="ARBA" id="ARBA00022691"/>
    </source>
</evidence>
<dbReference type="Pfam" id="PF01426">
    <property type="entry name" value="BAH"/>
    <property type="match status" value="1"/>
</dbReference>
<keyword evidence="6" id="KW-0677">Repeat</keyword>
<evidence type="ECO:0000256" key="1">
    <source>
        <dbReference type="ARBA" id="ARBA00004123"/>
    </source>
</evidence>
<protein>
    <recommendedName>
        <fullName evidence="2">DNA (cytosine-5-)-methyltransferase</fullName>
        <ecNumber evidence="2">2.1.1.37</ecNumber>
    </recommendedName>
</protein>
<dbReference type="PRINTS" id="PR00105">
    <property type="entry name" value="C5METTRFRASE"/>
</dbReference>
<sequence>MPSRRNRPSALEFSFGPRSPTPPPAIPQKRKQPERDEQEISARPALQKRERPAVDYYECPSDRVYSEGELELDGEGVAGQDEEGTKPVRSLNGFAMYDRAHRDELTFISDLLEDSVAREFALAGYVSTYVEPEDGALEEDIDGTPEQYVVLENADIQGFALEYRQEDDPPYIETESAWYVLQQPSNSYKPFWRHYYRPRRIAQICISLAMKRSTLNTEKFLEEFLGMADPFGQNYTKEDLEYEDVIQELHHAIQNPNFQAARSAPFIRDLLSKMPRPPRRQPIREAHSLPEEFLACFRNPDTALLRPENQNPTQVTNRIGRLGTGFFPESLKILGAEPKGKEGPSAKEIREAWKELKALVTRAKSTHKRRIDHEKQDRLSRNSEFTKVATIDEVPYRVGEVILMPAGEDQEEGKEAPELPDPEDPSLRDRSIADYFWLKFRFAKIRNINYNKKTAHVQWYTHSSNTVMQTFGHKQELFLLDHCDNVSLDLIVGKADVCHIDHTSRRYDGDEDFKVPHGKYFCKMMYNRANAQFTSFTTYPDHGRLRDKYCPVCALSANEKERLETDVIKEEPHSIGARIHGQNVHVNDFVLYHKASDKPSGPGLIGHIYQVDPHRGEFRVYKMGRISDLGDVLPENEVADERHLFLTEQTDDVPFGNVIRPICVRHPSSVPDLDKWTELSPEHFYVKFKFPTLPVTSWVSRRNLQHTNVRLCKLCFEEKSAWMTQLDQYNVERKLSTLDLFGGAGAFGVGMAAANKALKVNYAIELTPSAATTYSKNSPHTGVCNQCVNEVLKYIVKKKAGHNVDLPKQYFDGKTAIPEPPGEKDVEVIIAGLPCQPHSDLNMFKKADDRKSHLILTMLSYVDFYQPSYLFMENVPGFLRFHLKTTQKDRYTTEGGITLGGLKLMIRALTDMNYQVRFALLQAGHYGTPQDRIRFFLVAAKLGKPLPELPQPTHDFDNVNSLPMRLPNERVARPIVTGRGRALHKMVNIEDACHDLLRWDWKPPNPGRLTLEKRQQYRDRLEGRNDVEKVTMERCKISEAFCGVRPPRNYDHGPRTRYQKQARARGCTDLQHYTKIVRDPKIQRAWGIPLKPGADFKCDGLTSSRWAWIDIAWLHRSAG</sequence>
<keyword evidence="3 9" id="KW-0489">Methyltransferase</keyword>
<evidence type="ECO:0000313" key="12">
    <source>
        <dbReference type="EMBL" id="KAL0571093.1"/>
    </source>
</evidence>
<dbReference type="Gene3D" id="2.30.30.490">
    <property type="match status" value="2"/>
</dbReference>
<dbReference type="EC" id="2.1.1.37" evidence="2"/>
<dbReference type="Proteomes" id="UP001465976">
    <property type="component" value="Unassembled WGS sequence"/>
</dbReference>
<comment type="caution">
    <text evidence="12">The sequence shown here is derived from an EMBL/GenBank/DDBJ whole genome shotgun (WGS) entry which is preliminary data.</text>
</comment>
<feature type="active site" evidence="9">
    <location>
        <position position="835"/>
    </location>
</feature>
<dbReference type="PANTHER" id="PTHR10629">
    <property type="entry name" value="CYTOSINE-SPECIFIC METHYLTRANSFERASE"/>
    <property type="match status" value="1"/>
</dbReference>
<dbReference type="PROSITE" id="PS51679">
    <property type="entry name" value="SAM_MT_C5"/>
    <property type="match status" value="1"/>
</dbReference>
<keyword evidence="4 9" id="KW-0808">Transferase</keyword>
<evidence type="ECO:0000256" key="4">
    <source>
        <dbReference type="ARBA" id="ARBA00022679"/>
    </source>
</evidence>
<dbReference type="PROSITE" id="PS51038">
    <property type="entry name" value="BAH"/>
    <property type="match status" value="2"/>
</dbReference>
<gene>
    <name evidence="12" type="ORF">V5O48_010860</name>
</gene>
<dbReference type="InterPro" id="IPR043151">
    <property type="entry name" value="BAH_sf"/>
</dbReference>
<evidence type="ECO:0000256" key="9">
    <source>
        <dbReference type="PROSITE-ProRule" id="PRU01016"/>
    </source>
</evidence>
<feature type="compositionally biased region" description="Acidic residues" evidence="10">
    <location>
        <begin position="408"/>
        <end position="424"/>
    </location>
</feature>
<accession>A0ABR3F748</accession>
<feature type="domain" description="BAH" evidence="11">
    <location>
        <begin position="582"/>
        <end position="701"/>
    </location>
</feature>
<evidence type="ECO:0000256" key="7">
    <source>
        <dbReference type="ARBA" id="ARBA00023125"/>
    </source>
</evidence>
<keyword evidence="8" id="KW-0539">Nucleus</keyword>
<dbReference type="EMBL" id="JBAHYK010000822">
    <property type="protein sequence ID" value="KAL0571093.1"/>
    <property type="molecule type" value="Genomic_DNA"/>
</dbReference>
<evidence type="ECO:0000259" key="11">
    <source>
        <dbReference type="PROSITE" id="PS51038"/>
    </source>
</evidence>
<evidence type="ECO:0000256" key="10">
    <source>
        <dbReference type="SAM" id="MobiDB-lite"/>
    </source>
</evidence>
<dbReference type="Gene3D" id="3.40.50.150">
    <property type="entry name" value="Vaccinia Virus protein VP39"/>
    <property type="match status" value="1"/>
</dbReference>
<feature type="region of interest" description="Disordered" evidence="10">
    <location>
        <begin position="407"/>
        <end position="427"/>
    </location>
</feature>
<keyword evidence="13" id="KW-1185">Reference proteome</keyword>
<evidence type="ECO:0000256" key="3">
    <source>
        <dbReference type="ARBA" id="ARBA00022603"/>
    </source>
</evidence>
<dbReference type="InterPro" id="IPR050390">
    <property type="entry name" value="C5-Methyltransferase"/>
</dbReference>
<comment type="subcellular location">
    <subcellularLocation>
        <location evidence="1">Nucleus</location>
    </subcellularLocation>
</comment>
<keyword evidence="7" id="KW-0238">DNA-binding</keyword>
<feature type="compositionally biased region" description="Basic and acidic residues" evidence="10">
    <location>
        <begin position="31"/>
        <end position="40"/>
    </location>
</feature>
<dbReference type="SMART" id="SM00439">
    <property type="entry name" value="BAH"/>
    <property type="match status" value="1"/>
</dbReference>
<evidence type="ECO:0000313" key="13">
    <source>
        <dbReference type="Proteomes" id="UP001465976"/>
    </source>
</evidence>
<dbReference type="Pfam" id="PF00145">
    <property type="entry name" value="DNA_methylase"/>
    <property type="match status" value="1"/>
</dbReference>
<dbReference type="InterPro" id="IPR001525">
    <property type="entry name" value="C5_MeTfrase"/>
</dbReference>
<proteinExistence type="inferred from homology"/>
<dbReference type="InterPro" id="IPR001025">
    <property type="entry name" value="BAH_dom"/>
</dbReference>
<keyword evidence="5 9" id="KW-0949">S-adenosyl-L-methionine</keyword>
<evidence type="ECO:0000256" key="6">
    <source>
        <dbReference type="ARBA" id="ARBA00022737"/>
    </source>
</evidence>
<evidence type="ECO:0000256" key="8">
    <source>
        <dbReference type="ARBA" id="ARBA00023242"/>
    </source>
</evidence>
<dbReference type="Pfam" id="PF12047">
    <property type="entry name" value="DNMT1-RFD"/>
    <property type="match status" value="1"/>
</dbReference>
<dbReference type="PANTHER" id="PTHR10629:SF52">
    <property type="entry name" value="DNA (CYTOSINE-5)-METHYLTRANSFERASE 1"/>
    <property type="match status" value="1"/>
</dbReference>
<feature type="domain" description="BAH" evidence="11">
    <location>
        <begin position="394"/>
        <end position="537"/>
    </location>
</feature>
<feature type="region of interest" description="Disordered" evidence="10">
    <location>
        <begin position="1"/>
        <end position="59"/>
    </location>
</feature>
<evidence type="ECO:0000256" key="2">
    <source>
        <dbReference type="ARBA" id="ARBA00011975"/>
    </source>
</evidence>
<dbReference type="SUPFAM" id="SSF53335">
    <property type="entry name" value="S-adenosyl-L-methionine-dependent methyltransferases"/>
    <property type="match status" value="1"/>
</dbReference>
<organism evidence="12 13">
    <name type="scientific">Marasmius crinis-equi</name>
    <dbReference type="NCBI Taxonomy" id="585013"/>
    <lineage>
        <taxon>Eukaryota</taxon>
        <taxon>Fungi</taxon>
        <taxon>Dikarya</taxon>
        <taxon>Basidiomycota</taxon>
        <taxon>Agaricomycotina</taxon>
        <taxon>Agaricomycetes</taxon>
        <taxon>Agaricomycetidae</taxon>
        <taxon>Agaricales</taxon>
        <taxon>Marasmiineae</taxon>
        <taxon>Marasmiaceae</taxon>
        <taxon>Marasmius</taxon>
    </lineage>
</organism>
<dbReference type="InterPro" id="IPR029063">
    <property type="entry name" value="SAM-dependent_MTases_sf"/>
</dbReference>
<reference evidence="12 13" key="1">
    <citation type="submission" date="2024-02" db="EMBL/GenBank/DDBJ databases">
        <title>A draft genome for the cacao thread blight pathogen Marasmius crinis-equi.</title>
        <authorList>
            <person name="Cohen S.P."/>
            <person name="Baruah I.K."/>
            <person name="Amoako-Attah I."/>
            <person name="Bukari Y."/>
            <person name="Meinhardt L.W."/>
            <person name="Bailey B.A."/>
        </authorList>
    </citation>
    <scope>NUCLEOTIDE SEQUENCE [LARGE SCALE GENOMIC DNA]</scope>
    <source>
        <strain evidence="12 13">GH-76</strain>
    </source>
</reference>